<gene>
    <name evidence="1" type="ORF">GCM10009560_61260</name>
</gene>
<dbReference type="InterPro" id="IPR007325">
    <property type="entry name" value="KFase/CYL"/>
</dbReference>
<dbReference type="PANTHER" id="PTHR31118:SF32">
    <property type="entry name" value="KYNURENINE FORMAMIDASE"/>
    <property type="match status" value="1"/>
</dbReference>
<dbReference type="SUPFAM" id="SSF102198">
    <property type="entry name" value="Putative cyclase"/>
    <property type="match status" value="1"/>
</dbReference>
<dbReference type="EMBL" id="BAAAHQ010000039">
    <property type="protein sequence ID" value="GAA0945914.1"/>
    <property type="molecule type" value="Genomic_DNA"/>
</dbReference>
<reference evidence="2" key="1">
    <citation type="journal article" date="2019" name="Int. J. Syst. Evol. Microbiol.">
        <title>The Global Catalogue of Microorganisms (GCM) 10K type strain sequencing project: providing services to taxonomists for standard genome sequencing and annotation.</title>
        <authorList>
            <consortium name="The Broad Institute Genomics Platform"/>
            <consortium name="The Broad Institute Genome Sequencing Center for Infectious Disease"/>
            <person name="Wu L."/>
            <person name="Ma J."/>
        </authorList>
    </citation>
    <scope>NUCLEOTIDE SEQUENCE [LARGE SCALE GENOMIC DNA]</scope>
    <source>
        <strain evidence="2">JCM 11136</strain>
    </source>
</reference>
<dbReference type="Pfam" id="PF04199">
    <property type="entry name" value="Cyclase"/>
    <property type="match status" value="1"/>
</dbReference>
<dbReference type="Gene3D" id="3.50.30.50">
    <property type="entry name" value="Putative cyclase"/>
    <property type="match status" value="1"/>
</dbReference>
<sequence length="218" mass="22903">MIVELSHPVIEGMTTYPGIPGPVLGTHLSREDSKQLYAEGTQFHIGLITLAANTGTYVDTPFHRYADGTDLATTPLDRLADLPGLKISVTEAGARAIGVDAFTGLDVRGRAVLLHTGWDVRFGTPAYVGGHPYLAPEAARWLVEQGAALVGIDSLNIDDTPARGPRPAHTLLLAAGIPIVEHLTGLGALPAEGFRFHAAPPMVAGMGTFPVRAYAVLG</sequence>
<proteinExistence type="predicted"/>
<evidence type="ECO:0000313" key="1">
    <source>
        <dbReference type="EMBL" id="GAA0945914.1"/>
    </source>
</evidence>
<dbReference type="InterPro" id="IPR037175">
    <property type="entry name" value="KFase_sf"/>
</dbReference>
<evidence type="ECO:0000313" key="2">
    <source>
        <dbReference type="Proteomes" id="UP001501578"/>
    </source>
</evidence>
<keyword evidence="2" id="KW-1185">Reference proteome</keyword>
<dbReference type="RefSeq" id="WP_343953613.1">
    <property type="nucleotide sequence ID" value="NZ_BAAAHQ010000039.1"/>
</dbReference>
<accession>A0ABP4B4F2</accession>
<dbReference type="PANTHER" id="PTHR31118">
    <property type="entry name" value="CYCLASE-LIKE PROTEIN 2"/>
    <property type="match status" value="1"/>
</dbReference>
<name>A0ABP4B4F2_9ACTN</name>
<organism evidence="1 2">
    <name type="scientific">Nonomuraea longicatena</name>
    <dbReference type="NCBI Taxonomy" id="83682"/>
    <lineage>
        <taxon>Bacteria</taxon>
        <taxon>Bacillati</taxon>
        <taxon>Actinomycetota</taxon>
        <taxon>Actinomycetes</taxon>
        <taxon>Streptosporangiales</taxon>
        <taxon>Streptosporangiaceae</taxon>
        <taxon>Nonomuraea</taxon>
    </lineage>
</organism>
<comment type="caution">
    <text evidence="1">The sequence shown here is derived from an EMBL/GenBank/DDBJ whole genome shotgun (WGS) entry which is preliminary data.</text>
</comment>
<protein>
    <submittedName>
        <fullName evidence="1">Cyclase family protein</fullName>
    </submittedName>
</protein>
<dbReference type="Proteomes" id="UP001501578">
    <property type="component" value="Unassembled WGS sequence"/>
</dbReference>